<keyword evidence="2" id="KW-0378">Hydrolase</keyword>
<proteinExistence type="predicted"/>
<reference evidence="4 5" key="1">
    <citation type="submission" date="2024-02" db="EMBL/GenBank/DDBJ databases">
        <authorList>
            <person name="Vignale AGUSTIN F."/>
            <person name="Sosa J E."/>
            <person name="Modenutti C."/>
        </authorList>
    </citation>
    <scope>NUCLEOTIDE SEQUENCE [LARGE SCALE GENOMIC DNA]</scope>
</reference>
<dbReference type="Pfam" id="PF01612">
    <property type="entry name" value="DNA_pol_A_exo1"/>
    <property type="match status" value="1"/>
</dbReference>
<dbReference type="FunFam" id="3.30.420.10:FF:000054">
    <property type="entry name" value="Werner Syndrome-like exonuclease"/>
    <property type="match status" value="1"/>
</dbReference>
<dbReference type="SUPFAM" id="SSF53098">
    <property type="entry name" value="Ribonuclease H-like"/>
    <property type="match status" value="1"/>
</dbReference>
<dbReference type="Proteomes" id="UP001642360">
    <property type="component" value="Unassembled WGS sequence"/>
</dbReference>
<sequence length="337" mass="37367">MTIIIEDYQLSDETHNLYDVNFCNDRIHTLVTHTPSYVDIWISETESIHHRRLHRLIVGLDVEWRPNFNRYVENPVATLQLCVGRRCLIFQLIHCSEIPQSLVDFLGNSNYTFVGVGIESDVEKLMGDYGLGVLFTVDVRGLAANDYDMIELRNAGLKDLARQVLGKEIEKPRRVTMSRWDNQWLTSEQVGYACVDAFVSFEIGRVLNAAGGHSCRKILMKFWGYLGLLGIDKNGCGGTEGDGTIASVIQGRRIGFRVLGVIGLLLVEECDDGDGGKWYRSISGSGSKNWGRVAWGDIGSGDGLVAGLLWQGRQWFNGTDSLAVGHNGSRALALVLG</sequence>
<dbReference type="InterPro" id="IPR012337">
    <property type="entry name" value="RNaseH-like_sf"/>
</dbReference>
<evidence type="ECO:0000256" key="1">
    <source>
        <dbReference type="ARBA" id="ARBA00022722"/>
    </source>
</evidence>
<feature type="domain" description="3'-5' exonuclease" evidence="3">
    <location>
        <begin position="35"/>
        <end position="212"/>
    </location>
</feature>
<comment type="caution">
    <text evidence="4">The sequence shown here is derived from an EMBL/GenBank/DDBJ whole genome shotgun (WGS) entry which is preliminary data.</text>
</comment>
<dbReference type="EMBL" id="CAUOFW020005502">
    <property type="protein sequence ID" value="CAK9170456.1"/>
    <property type="molecule type" value="Genomic_DNA"/>
</dbReference>
<evidence type="ECO:0000313" key="5">
    <source>
        <dbReference type="Proteomes" id="UP001642360"/>
    </source>
</evidence>
<dbReference type="InterPro" id="IPR002562">
    <property type="entry name" value="3'-5'_exonuclease_dom"/>
</dbReference>
<dbReference type="SMART" id="SM00474">
    <property type="entry name" value="35EXOc"/>
    <property type="match status" value="1"/>
</dbReference>
<organism evidence="4 5">
    <name type="scientific">Ilex paraguariensis</name>
    <name type="common">yerba mate</name>
    <dbReference type="NCBI Taxonomy" id="185542"/>
    <lineage>
        <taxon>Eukaryota</taxon>
        <taxon>Viridiplantae</taxon>
        <taxon>Streptophyta</taxon>
        <taxon>Embryophyta</taxon>
        <taxon>Tracheophyta</taxon>
        <taxon>Spermatophyta</taxon>
        <taxon>Magnoliopsida</taxon>
        <taxon>eudicotyledons</taxon>
        <taxon>Gunneridae</taxon>
        <taxon>Pentapetalae</taxon>
        <taxon>asterids</taxon>
        <taxon>campanulids</taxon>
        <taxon>Aquifoliales</taxon>
        <taxon>Aquifoliaceae</taxon>
        <taxon>Ilex</taxon>
    </lineage>
</organism>
<keyword evidence="5" id="KW-1185">Reference proteome</keyword>
<accession>A0ABC8TND2</accession>
<keyword evidence="1" id="KW-0540">Nuclease</keyword>
<dbReference type="PANTHER" id="PTHR13620">
    <property type="entry name" value="3-5 EXONUCLEASE"/>
    <property type="match status" value="1"/>
</dbReference>
<dbReference type="AlphaFoldDB" id="A0ABC8TND2"/>
<dbReference type="CDD" id="cd06141">
    <property type="entry name" value="WRN_exo"/>
    <property type="match status" value="1"/>
</dbReference>
<dbReference type="InterPro" id="IPR051132">
    <property type="entry name" value="3-5_Exonuclease_domain"/>
</dbReference>
<name>A0ABC8TND2_9AQUA</name>
<gene>
    <name evidence="4" type="ORF">ILEXP_LOCUS39952</name>
</gene>
<evidence type="ECO:0000313" key="4">
    <source>
        <dbReference type="EMBL" id="CAK9170456.1"/>
    </source>
</evidence>
<dbReference type="GO" id="GO:0008408">
    <property type="term" value="F:3'-5' exonuclease activity"/>
    <property type="evidence" value="ECO:0007669"/>
    <property type="project" value="UniProtKB-ARBA"/>
</dbReference>
<dbReference type="PANTHER" id="PTHR13620:SF105">
    <property type="entry name" value="OS01G0737700 PROTEIN"/>
    <property type="match status" value="1"/>
</dbReference>
<dbReference type="InterPro" id="IPR036397">
    <property type="entry name" value="RNaseH_sf"/>
</dbReference>
<dbReference type="Gene3D" id="3.30.420.10">
    <property type="entry name" value="Ribonuclease H-like superfamily/Ribonuclease H"/>
    <property type="match status" value="1"/>
</dbReference>
<evidence type="ECO:0000256" key="2">
    <source>
        <dbReference type="ARBA" id="ARBA00022801"/>
    </source>
</evidence>
<evidence type="ECO:0000259" key="3">
    <source>
        <dbReference type="SMART" id="SM00474"/>
    </source>
</evidence>
<protein>
    <recommendedName>
        <fullName evidence="3">3'-5' exonuclease domain-containing protein</fullName>
    </recommendedName>
</protein>